<evidence type="ECO:0000256" key="4">
    <source>
        <dbReference type="ARBA" id="ARBA00022692"/>
    </source>
</evidence>
<feature type="transmembrane region" description="Helical" evidence="9">
    <location>
        <begin position="56"/>
        <end position="77"/>
    </location>
</feature>
<dbReference type="PANTHER" id="PTHR24221:SF397">
    <property type="entry name" value="ABC TRANSPORTER, ATP-BINDING TRANSMEMBRANE PROTEIN"/>
    <property type="match status" value="1"/>
</dbReference>
<keyword evidence="4 9" id="KW-0812">Transmembrane</keyword>
<evidence type="ECO:0000256" key="1">
    <source>
        <dbReference type="ARBA" id="ARBA00004651"/>
    </source>
</evidence>
<dbReference type="InterPro" id="IPR027417">
    <property type="entry name" value="P-loop_NTPase"/>
</dbReference>
<dbReference type="InterPro" id="IPR011527">
    <property type="entry name" value="ABC1_TM_dom"/>
</dbReference>
<comment type="caution">
    <text evidence="12">The sequence shown here is derived from an EMBL/GenBank/DDBJ whole genome shotgun (WGS) entry which is preliminary data.</text>
</comment>
<dbReference type="InterPro" id="IPR003439">
    <property type="entry name" value="ABC_transporter-like_ATP-bd"/>
</dbReference>
<dbReference type="AlphaFoldDB" id="A0A9D2EIX1"/>
<feature type="domain" description="ABC transmembrane type-1" evidence="11">
    <location>
        <begin position="21"/>
        <end position="303"/>
    </location>
</feature>
<reference evidence="12" key="1">
    <citation type="journal article" date="2021" name="PeerJ">
        <title>Extensive microbial diversity within the chicken gut microbiome revealed by metagenomics and culture.</title>
        <authorList>
            <person name="Gilroy R."/>
            <person name="Ravi A."/>
            <person name="Getino M."/>
            <person name="Pursley I."/>
            <person name="Horton D.L."/>
            <person name="Alikhan N.F."/>
            <person name="Baker D."/>
            <person name="Gharbi K."/>
            <person name="Hall N."/>
            <person name="Watson M."/>
            <person name="Adriaenssens E.M."/>
            <person name="Foster-Nyarko E."/>
            <person name="Jarju S."/>
            <person name="Secka A."/>
            <person name="Antonio M."/>
            <person name="Oren A."/>
            <person name="Chaudhuri R.R."/>
            <person name="La Ragione R."/>
            <person name="Hildebrand F."/>
            <person name="Pallen M.J."/>
        </authorList>
    </citation>
    <scope>NUCLEOTIDE SEQUENCE</scope>
    <source>
        <strain evidence="12">CHK179-28034</strain>
    </source>
</reference>
<dbReference type="SMART" id="SM00382">
    <property type="entry name" value="AAA"/>
    <property type="match status" value="1"/>
</dbReference>
<keyword evidence="8 9" id="KW-0472">Membrane</keyword>
<evidence type="ECO:0000313" key="13">
    <source>
        <dbReference type="Proteomes" id="UP000824049"/>
    </source>
</evidence>
<dbReference type="SUPFAM" id="SSF90123">
    <property type="entry name" value="ABC transporter transmembrane region"/>
    <property type="match status" value="1"/>
</dbReference>
<dbReference type="InterPro" id="IPR036640">
    <property type="entry name" value="ABC1_TM_sf"/>
</dbReference>
<evidence type="ECO:0000256" key="6">
    <source>
        <dbReference type="ARBA" id="ARBA00022840"/>
    </source>
</evidence>
<feature type="transmembrane region" description="Helical" evidence="9">
    <location>
        <begin position="160"/>
        <end position="178"/>
    </location>
</feature>
<feature type="transmembrane region" description="Helical" evidence="9">
    <location>
        <begin position="21"/>
        <end position="44"/>
    </location>
</feature>
<dbReference type="Gene3D" id="1.20.1560.10">
    <property type="entry name" value="ABC transporter type 1, transmembrane domain"/>
    <property type="match status" value="2"/>
</dbReference>
<reference evidence="12" key="2">
    <citation type="submission" date="2021-04" db="EMBL/GenBank/DDBJ databases">
        <authorList>
            <person name="Gilroy R."/>
        </authorList>
    </citation>
    <scope>NUCLEOTIDE SEQUENCE</scope>
    <source>
        <strain evidence="12">CHK179-28034</strain>
    </source>
</reference>
<dbReference type="FunFam" id="3.40.50.300:FF:000221">
    <property type="entry name" value="Multidrug ABC transporter ATP-binding protein"/>
    <property type="match status" value="1"/>
</dbReference>
<dbReference type="Gene3D" id="3.40.50.300">
    <property type="entry name" value="P-loop containing nucleotide triphosphate hydrolases"/>
    <property type="match status" value="1"/>
</dbReference>
<keyword evidence="5" id="KW-0547">Nucleotide-binding</keyword>
<evidence type="ECO:0000256" key="5">
    <source>
        <dbReference type="ARBA" id="ARBA00022741"/>
    </source>
</evidence>
<sequence>MLNILKKLWDFAGEERKNVNASIGMGFLYAVFHMFQVGAIYYVVLALTEHERGYGAAWTALLLMVISIAGKTVTNYFSQLKQTHAGYFMVANKRVAIGNKLKTVPMGYFNSSNLGEITGVVTTVLEELENTGPVVLVNMLGGLMNALVFLVMVLVFDWRIGLLAVAGTILYLLITSSMERKSAKIAPKRQASTAKMVSAILEQIQGMSVIKSFNLTGKGDKKVRDALEENRRYNFAMERLFTPYTMAQGFVLQAFGVLIMLAAVYFYLHGTMKLANALMSIIISFLVFSQIESAGSGMAMLRLVGSSIDHANETDAIPQMDEGGSEIHPESHDIMLENVHFSYGKKEILRGVTVHLPDKSTTAIVGPSGSGKTTLCNLIARFWDVNQGNIRIGGKDVREYTLESLMDQISMVFQNVYLFADTIENNIKFGKPDATHEEVVAAARQACCDTFIEALPDGYQTVIGEGGASLSGGEKQRISIARAMIKDAPIVILDEATANVDPENEDRLQKAIEALTRDKTIIMIAHRLKTVRNAGQILVIDQGELVQKGRHEELIKEKGIYADFVTGRQEAIGWKLKK</sequence>
<evidence type="ECO:0000256" key="9">
    <source>
        <dbReference type="SAM" id="Phobius"/>
    </source>
</evidence>
<evidence type="ECO:0000259" key="10">
    <source>
        <dbReference type="PROSITE" id="PS50893"/>
    </source>
</evidence>
<dbReference type="InterPro" id="IPR003593">
    <property type="entry name" value="AAA+_ATPase"/>
</dbReference>
<dbReference type="EMBL" id="DXBR01000005">
    <property type="protein sequence ID" value="HIZ38367.1"/>
    <property type="molecule type" value="Genomic_DNA"/>
</dbReference>
<keyword evidence="3" id="KW-1003">Cell membrane</keyword>
<dbReference type="GO" id="GO:0140359">
    <property type="term" value="F:ABC-type transporter activity"/>
    <property type="evidence" value="ECO:0007669"/>
    <property type="project" value="InterPro"/>
</dbReference>
<dbReference type="Proteomes" id="UP000824049">
    <property type="component" value="Unassembled WGS sequence"/>
</dbReference>
<dbReference type="GO" id="GO:0016887">
    <property type="term" value="F:ATP hydrolysis activity"/>
    <property type="evidence" value="ECO:0007669"/>
    <property type="project" value="InterPro"/>
</dbReference>
<dbReference type="Pfam" id="PF00005">
    <property type="entry name" value="ABC_tran"/>
    <property type="match status" value="1"/>
</dbReference>
<feature type="transmembrane region" description="Helical" evidence="9">
    <location>
        <begin position="249"/>
        <end position="268"/>
    </location>
</feature>
<feature type="domain" description="ABC transporter" evidence="10">
    <location>
        <begin position="334"/>
        <end position="567"/>
    </location>
</feature>
<keyword evidence="6 12" id="KW-0067">ATP-binding</keyword>
<dbReference type="PROSITE" id="PS50929">
    <property type="entry name" value="ABC_TM1F"/>
    <property type="match status" value="1"/>
</dbReference>
<proteinExistence type="predicted"/>
<comment type="subcellular location">
    <subcellularLocation>
        <location evidence="1">Cell membrane</location>
        <topology evidence="1">Multi-pass membrane protein</topology>
    </subcellularLocation>
</comment>
<keyword evidence="2" id="KW-0813">Transport</keyword>
<evidence type="ECO:0000256" key="7">
    <source>
        <dbReference type="ARBA" id="ARBA00022989"/>
    </source>
</evidence>
<keyword evidence="7 9" id="KW-1133">Transmembrane helix</keyword>
<evidence type="ECO:0000256" key="3">
    <source>
        <dbReference type="ARBA" id="ARBA00022475"/>
    </source>
</evidence>
<evidence type="ECO:0000256" key="2">
    <source>
        <dbReference type="ARBA" id="ARBA00022448"/>
    </source>
</evidence>
<name>A0A9D2EIX1_9FIRM</name>
<organism evidence="12 13">
    <name type="scientific">Candidatus Anaerobutyricum stercoris</name>
    <dbReference type="NCBI Taxonomy" id="2838457"/>
    <lineage>
        <taxon>Bacteria</taxon>
        <taxon>Bacillati</taxon>
        <taxon>Bacillota</taxon>
        <taxon>Clostridia</taxon>
        <taxon>Lachnospirales</taxon>
        <taxon>Lachnospiraceae</taxon>
        <taxon>Anaerobutyricum</taxon>
    </lineage>
</organism>
<dbReference type="PROSITE" id="PS00211">
    <property type="entry name" value="ABC_TRANSPORTER_1"/>
    <property type="match status" value="1"/>
</dbReference>
<dbReference type="InterPro" id="IPR039421">
    <property type="entry name" value="Type_1_exporter"/>
</dbReference>
<feature type="transmembrane region" description="Helical" evidence="9">
    <location>
        <begin position="135"/>
        <end position="154"/>
    </location>
</feature>
<dbReference type="GO" id="GO:0034040">
    <property type="term" value="F:ATPase-coupled lipid transmembrane transporter activity"/>
    <property type="evidence" value="ECO:0007669"/>
    <property type="project" value="TreeGrafter"/>
</dbReference>
<dbReference type="PANTHER" id="PTHR24221">
    <property type="entry name" value="ATP-BINDING CASSETTE SUB-FAMILY B"/>
    <property type="match status" value="1"/>
</dbReference>
<dbReference type="GO" id="GO:0005524">
    <property type="term" value="F:ATP binding"/>
    <property type="evidence" value="ECO:0007669"/>
    <property type="project" value="UniProtKB-KW"/>
</dbReference>
<dbReference type="PROSITE" id="PS50893">
    <property type="entry name" value="ABC_TRANSPORTER_2"/>
    <property type="match status" value="1"/>
</dbReference>
<dbReference type="InterPro" id="IPR017871">
    <property type="entry name" value="ABC_transporter-like_CS"/>
</dbReference>
<dbReference type="SUPFAM" id="SSF52540">
    <property type="entry name" value="P-loop containing nucleoside triphosphate hydrolases"/>
    <property type="match status" value="1"/>
</dbReference>
<evidence type="ECO:0000256" key="8">
    <source>
        <dbReference type="ARBA" id="ARBA00023136"/>
    </source>
</evidence>
<accession>A0A9D2EIX1</accession>
<dbReference type="GO" id="GO:0005886">
    <property type="term" value="C:plasma membrane"/>
    <property type="evidence" value="ECO:0007669"/>
    <property type="project" value="UniProtKB-SubCell"/>
</dbReference>
<dbReference type="Pfam" id="PF00664">
    <property type="entry name" value="ABC_membrane"/>
    <property type="match status" value="1"/>
</dbReference>
<protein>
    <submittedName>
        <fullName evidence="12">ABC transporter ATP-binding protein/permease</fullName>
    </submittedName>
</protein>
<evidence type="ECO:0000313" key="12">
    <source>
        <dbReference type="EMBL" id="HIZ38367.1"/>
    </source>
</evidence>
<evidence type="ECO:0000259" key="11">
    <source>
        <dbReference type="PROSITE" id="PS50929"/>
    </source>
</evidence>
<gene>
    <name evidence="12" type="ORF">H9968_00355</name>
</gene>
<dbReference type="CDD" id="cd07346">
    <property type="entry name" value="ABC_6TM_exporters"/>
    <property type="match status" value="1"/>
</dbReference>